<accession>A0A6M4WZA0</accession>
<dbReference type="EMBL" id="CP049838">
    <property type="protein sequence ID" value="QJT03326.1"/>
    <property type="molecule type" value="Genomic_DNA"/>
</dbReference>
<evidence type="ECO:0008006" key="5">
    <source>
        <dbReference type="Google" id="ProtNLM"/>
    </source>
</evidence>
<name>A0A6M4WZA0_9ACTN</name>
<dbReference type="AlphaFoldDB" id="A0A6M4WZA0"/>
<keyword evidence="4" id="KW-1185">Reference proteome</keyword>
<evidence type="ECO:0000256" key="2">
    <source>
        <dbReference type="SAM" id="SignalP"/>
    </source>
</evidence>
<gene>
    <name evidence="3" type="ORF">G9272_26105</name>
</gene>
<evidence type="ECO:0000256" key="1">
    <source>
        <dbReference type="SAM" id="MobiDB-lite"/>
    </source>
</evidence>
<feature type="region of interest" description="Disordered" evidence="1">
    <location>
        <begin position="105"/>
        <end position="127"/>
    </location>
</feature>
<evidence type="ECO:0000313" key="4">
    <source>
        <dbReference type="Proteomes" id="UP000502665"/>
    </source>
</evidence>
<organism evidence="3 4">
    <name type="scientific">Streptomyces asoensis</name>
    <dbReference type="NCBI Taxonomy" id="249586"/>
    <lineage>
        <taxon>Bacteria</taxon>
        <taxon>Bacillati</taxon>
        <taxon>Actinomycetota</taxon>
        <taxon>Actinomycetes</taxon>
        <taxon>Kitasatosporales</taxon>
        <taxon>Streptomycetaceae</taxon>
        <taxon>Streptomyces</taxon>
    </lineage>
</organism>
<proteinExistence type="predicted"/>
<sequence>MRNRLAIIAAAAVLPMTAAISLAAATQAGADPNSKTVVVTGAVEDCPNGTPPNKVTITTTKSKEVRTDKTDVDDTGEYSVKFTKIAKAGDNGTAKVTCTGDSYTDTFKIKRPTDPNSLTQEQDIESP</sequence>
<protein>
    <recommendedName>
        <fullName evidence="5">Lipoprotein</fullName>
    </recommendedName>
</protein>
<dbReference type="RefSeq" id="WP_171398784.1">
    <property type="nucleotide sequence ID" value="NZ_CP049838.1"/>
</dbReference>
<evidence type="ECO:0000313" key="3">
    <source>
        <dbReference type="EMBL" id="QJT03326.1"/>
    </source>
</evidence>
<dbReference type="Proteomes" id="UP000502665">
    <property type="component" value="Chromosome"/>
</dbReference>
<feature type="signal peptide" evidence="2">
    <location>
        <begin position="1"/>
        <end position="30"/>
    </location>
</feature>
<reference evidence="3" key="1">
    <citation type="submission" date="2020-03" db="EMBL/GenBank/DDBJ databases">
        <title>Molecular networking-based the target discovery of potent antiproliferative macrolactams: 5/6/7/16 polycyclic ansamycins and glycosylated trienomycin from Streptomyces cacaoi subsp. asoensis.</title>
        <authorList>
            <person name="Liu L.-L."/>
        </authorList>
    </citation>
    <scope>NUCLEOTIDE SEQUENCE [LARGE SCALE GENOMIC DNA]</scope>
    <source>
        <strain evidence="3">H2S5</strain>
    </source>
</reference>
<feature type="chain" id="PRO_5027015487" description="Lipoprotein" evidence="2">
    <location>
        <begin position="31"/>
        <end position="127"/>
    </location>
</feature>
<keyword evidence="2" id="KW-0732">Signal</keyword>